<dbReference type="EMBL" id="JBBPBM010000045">
    <property type="protein sequence ID" value="KAK8522128.1"/>
    <property type="molecule type" value="Genomic_DNA"/>
</dbReference>
<protein>
    <submittedName>
        <fullName evidence="3">Uncharacterized protein</fullName>
    </submittedName>
</protein>
<feature type="coiled-coil region" evidence="1">
    <location>
        <begin position="160"/>
        <end position="191"/>
    </location>
</feature>
<feature type="transmembrane region" description="Helical" evidence="2">
    <location>
        <begin position="68"/>
        <end position="85"/>
    </location>
</feature>
<dbReference type="InterPro" id="IPR051026">
    <property type="entry name" value="PI/PC_transfer"/>
</dbReference>
<evidence type="ECO:0000313" key="3">
    <source>
        <dbReference type="EMBL" id="KAK8522128.1"/>
    </source>
</evidence>
<keyword evidence="2" id="KW-0812">Transmembrane</keyword>
<name>A0ABR2CQQ9_9ROSI</name>
<keyword evidence="2" id="KW-1133">Transmembrane helix</keyword>
<comment type="caution">
    <text evidence="3">The sequence shown here is derived from an EMBL/GenBank/DDBJ whole genome shotgun (WGS) entry which is preliminary data.</text>
</comment>
<keyword evidence="4" id="KW-1185">Reference proteome</keyword>
<reference evidence="3 4" key="1">
    <citation type="journal article" date="2024" name="G3 (Bethesda)">
        <title>Genome assembly of Hibiscus sabdariffa L. provides insights into metabolisms of medicinal natural products.</title>
        <authorList>
            <person name="Kim T."/>
        </authorList>
    </citation>
    <scope>NUCLEOTIDE SEQUENCE [LARGE SCALE GENOMIC DNA]</scope>
    <source>
        <strain evidence="3">TK-2024</strain>
        <tissue evidence="3">Old leaves</tissue>
    </source>
</reference>
<sequence>MSGIEDKACREAKHPGLDAETSTGTVAEWHAENTPLSPVIEVFSIYNVMSNNAKKLGVDDEKGMRTNVFGGIMSFVISIIVILRLSRNIPRKLNEAALYSGQACYAEPMSKARRAEQSQPPPMTSYDYIDVKKRMAKLEEKVSFLMWKPATMPRDKEEMLNDALNRVGALEEELSAAKKALQDALDTQQELQTYIENKKKRKKRKIHSVGKLNPDVGKQMAMMILTHPTDEFHYISPLQFVPFINN</sequence>
<evidence type="ECO:0000256" key="1">
    <source>
        <dbReference type="SAM" id="Coils"/>
    </source>
</evidence>
<dbReference type="PANTHER" id="PTHR45657:SF1">
    <property type="entry name" value="CRAL-TRIO DOMAIN-CONTAINING PROTEIN YKL091C-RELATED"/>
    <property type="match status" value="1"/>
</dbReference>
<evidence type="ECO:0000313" key="4">
    <source>
        <dbReference type="Proteomes" id="UP001472677"/>
    </source>
</evidence>
<proteinExistence type="predicted"/>
<gene>
    <name evidence="3" type="ORF">V6N12_055851</name>
</gene>
<accession>A0ABR2CQQ9</accession>
<dbReference type="PANTHER" id="PTHR45657">
    <property type="entry name" value="CRAL-TRIO DOMAIN-CONTAINING PROTEIN YKL091C-RELATED"/>
    <property type="match status" value="1"/>
</dbReference>
<organism evidence="3 4">
    <name type="scientific">Hibiscus sabdariffa</name>
    <name type="common">roselle</name>
    <dbReference type="NCBI Taxonomy" id="183260"/>
    <lineage>
        <taxon>Eukaryota</taxon>
        <taxon>Viridiplantae</taxon>
        <taxon>Streptophyta</taxon>
        <taxon>Embryophyta</taxon>
        <taxon>Tracheophyta</taxon>
        <taxon>Spermatophyta</taxon>
        <taxon>Magnoliopsida</taxon>
        <taxon>eudicotyledons</taxon>
        <taxon>Gunneridae</taxon>
        <taxon>Pentapetalae</taxon>
        <taxon>rosids</taxon>
        <taxon>malvids</taxon>
        <taxon>Malvales</taxon>
        <taxon>Malvaceae</taxon>
        <taxon>Malvoideae</taxon>
        <taxon>Hibiscus</taxon>
    </lineage>
</organism>
<dbReference type="Proteomes" id="UP001472677">
    <property type="component" value="Unassembled WGS sequence"/>
</dbReference>
<keyword evidence="2" id="KW-0472">Membrane</keyword>
<evidence type="ECO:0000256" key="2">
    <source>
        <dbReference type="SAM" id="Phobius"/>
    </source>
</evidence>
<keyword evidence="1" id="KW-0175">Coiled coil</keyword>